<name>A0A7X6HGK7_9MICC</name>
<gene>
    <name evidence="1" type="ORF">HGG74_15910</name>
</gene>
<reference evidence="1 2" key="1">
    <citation type="submission" date="2020-04" db="EMBL/GenBank/DDBJ databases">
        <title>Arthrobacter sp. nov.</title>
        <authorList>
            <person name="Liu S."/>
        </authorList>
    </citation>
    <scope>NUCLEOTIDE SEQUENCE [LARGE SCALE GENOMIC DNA]</scope>
    <source>
        <strain evidence="1 2">E918</strain>
    </source>
</reference>
<proteinExistence type="predicted"/>
<dbReference type="AlphaFoldDB" id="A0A7X6HGK7"/>
<accession>A0A7X6HGK7</accession>
<evidence type="ECO:0000313" key="2">
    <source>
        <dbReference type="Proteomes" id="UP000544090"/>
    </source>
</evidence>
<keyword evidence="2" id="KW-1185">Reference proteome</keyword>
<organism evidence="1 2">
    <name type="scientific">Arthrobacter mobilis</name>
    <dbReference type="NCBI Taxonomy" id="2724944"/>
    <lineage>
        <taxon>Bacteria</taxon>
        <taxon>Bacillati</taxon>
        <taxon>Actinomycetota</taxon>
        <taxon>Actinomycetes</taxon>
        <taxon>Micrococcales</taxon>
        <taxon>Micrococcaceae</taxon>
        <taxon>Arthrobacter</taxon>
    </lineage>
</organism>
<sequence length="111" mass="12331">MDPDAPYPLNGEHLEPGAVPLQDRIFEATRELQEAYGRDEPWTRHQPLNEAMVPMVLTAVEDGGWAMINRWDKGGRRGSYPDALDALDEVKRIGTTEAIEDAEAQKEAGKG</sequence>
<dbReference type="EMBL" id="JAAZSQ010000018">
    <property type="protein sequence ID" value="NKX55995.1"/>
    <property type="molecule type" value="Genomic_DNA"/>
</dbReference>
<comment type="caution">
    <text evidence="1">The sequence shown here is derived from an EMBL/GenBank/DDBJ whole genome shotgun (WGS) entry which is preliminary data.</text>
</comment>
<dbReference type="Proteomes" id="UP000544090">
    <property type="component" value="Unassembled WGS sequence"/>
</dbReference>
<evidence type="ECO:0000313" key="1">
    <source>
        <dbReference type="EMBL" id="NKX55995.1"/>
    </source>
</evidence>
<protein>
    <submittedName>
        <fullName evidence="1">Uncharacterized protein</fullName>
    </submittedName>
</protein>
<dbReference type="RefSeq" id="WP_168487927.1">
    <property type="nucleotide sequence ID" value="NZ_JAAZSQ010000018.1"/>
</dbReference>